<dbReference type="GO" id="GO:0009446">
    <property type="term" value="P:putrescine biosynthetic process"/>
    <property type="evidence" value="ECO:0007669"/>
    <property type="project" value="InterPro"/>
</dbReference>
<dbReference type="GO" id="GO:0047632">
    <property type="term" value="F:agmatine deiminase activity"/>
    <property type="evidence" value="ECO:0007669"/>
    <property type="project" value="TreeGrafter"/>
</dbReference>
<dbReference type="PANTHER" id="PTHR31377">
    <property type="entry name" value="AGMATINE DEIMINASE-RELATED"/>
    <property type="match status" value="1"/>
</dbReference>
<name>A0A4U1CFU5_9SPHI</name>
<dbReference type="PANTHER" id="PTHR31377:SF0">
    <property type="entry name" value="AGMATINE DEIMINASE-RELATED"/>
    <property type="match status" value="1"/>
</dbReference>
<evidence type="ECO:0000313" key="4">
    <source>
        <dbReference type="Proteomes" id="UP000309488"/>
    </source>
</evidence>
<organism evidence="3 4">
    <name type="scientific">Pedobacter polaris</name>
    <dbReference type="NCBI Taxonomy" id="2571273"/>
    <lineage>
        <taxon>Bacteria</taxon>
        <taxon>Pseudomonadati</taxon>
        <taxon>Bacteroidota</taxon>
        <taxon>Sphingobacteriia</taxon>
        <taxon>Sphingobacteriales</taxon>
        <taxon>Sphingobacteriaceae</taxon>
        <taxon>Pedobacter</taxon>
    </lineage>
</organism>
<accession>A0A4U1CFU5</accession>
<dbReference type="RefSeq" id="WP_136843516.1">
    <property type="nucleotide sequence ID" value="NZ_SWBR01000005.1"/>
</dbReference>
<keyword evidence="1" id="KW-0378">Hydrolase</keyword>
<dbReference type="Proteomes" id="UP000309488">
    <property type="component" value="Unassembled WGS sequence"/>
</dbReference>
<proteinExistence type="predicted"/>
<gene>
    <name evidence="3" type="ORF">FA048_17440</name>
</gene>
<protein>
    <submittedName>
        <fullName evidence="3">Agmatine deiminase family protein</fullName>
    </submittedName>
</protein>
<keyword evidence="4" id="KW-1185">Reference proteome</keyword>
<evidence type="ECO:0000313" key="3">
    <source>
        <dbReference type="EMBL" id="TKC05509.1"/>
    </source>
</evidence>
<dbReference type="GO" id="GO:0004668">
    <property type="term" value="F:protein-arginine deiminase activity"/>
    <property type="evidence" value="ECO:0007669"/>
    <property type="project" value="InterPro"/>
</dbReference>
<dbReference type="EMBL" id="SWBR01000005">
    <property type="protein sequence ID" value="TKC05509.1"/>
    <property type="molecule type" value="Genomic_DNA"/>
</dbReference>
<dbReference type="Gene3D" id="3.75.10.10">
    <property type="entry name" value="L-arginine/glycine Amidinotransferase, Chain A"/>
    <property type="match status" value="1"/>
</dbReference>
<dbReference type="InterPro" id="IPR007466">
    <property type="entry name" value="Peptidyl-Arg-deiminase_porph"/>
</dbReference>
<dbReference type="AlphaFoldDB" id="A0A4U1CFU5"/>
<evidence type="ECO:0000256" key="1">
    <source>
        <dbReference type="ARBA" id="ARBA00022801"/>
    </source>
</evidence>
<dbReference type="OrthoDB" id="9808013at2"/>
<sequence>MSDKAHYKSNTPHFSGNKSSDFPTSGLSDFSQTPKAKGYSFPAEWAKHEATWLSWPHKEESWPGKIETIYEPYCQFIKIVATGEKVRINVRDEAMKAFAVSELQKVDADLSQVEFYFNESNDAWCRDHGPAFLLKGNEKAVVDWGYNAWGGKYPPFDLDDVIPTKIAKHFNLPLFTPDIVMEGGSVEFNGAGTILTSTACLLNENRNPHLNKEQIETYLKEFYGAEQVLWVGNGIVGDDTDGHIDDITRFVNEDTVLTVLESNPLDENHLLLQENYEALKQMRLLDGRPLNIIKLPMPSPVIHEDTRLPASYANFYIANAAVIVPTFRDVNDQIALDIIQKAFPDRPVVGIDSTDIIWGLGSFHCLSQQEPDPNP</sequence>
<dbReference type="SUPFAM" id="SSF55909">
    <property type="entry name" value="Pentein"/>
    <property type="match status" value="1"/>
</dbReference>
<feature type="compositionally biased region" description="Polar residues" evidence="2">
    <location>
        <begin position="8"/>
        <end position="29"/>
    </location>
</feature>
<dbReference type="Pfam" id="PF04371">
    <property type="entry name" value="PAD_porph"/>
    <property type="match status" value="1"/>
</dbReference>
<feature type="region of interest" description="Disordered" evidence="2">
    <location>
        <begin position="1"/>
        <end position="29"/>
    </location>
</feature>
<reference evidence="3 4" key="1">
    <citation type="submission" date="2019-04" db="EMBL/GenBank/DDBJ databases">
        <title>Pedobacter sp. RP-3-22 sp. nov., isolated from Arctic soil.</title>
        <authorList>
            <person name="Dahal R.H."/>
            <person name="Kim D.-U."/>
        </authorList>
    </citation>
    <scope>NUCLEOTIDE SEQUENCE [LARGE SCALE GENOMIC DNA]</scope>
    <source>
        <strain evidence="3 4">RP-3-22</strain>
    </source>
</reference>
<comment type="caution">
    <text evidence="3">The sequence shown here is derived from an EMBL/GenBank/DDBJ whole genome shotgun (WGS) entry which is preliminary data.</text>
</comment>
<evidence type="ECO:0000256" key="2">
    <source>
        <dbReference type="SAM" id="MobiDB-lite"/>
    </source>
</evidence>